<accession>A0ABU7EWG7</accession>
<name>A0ABU7EWG7_9TELE</name>
<evidence type="ECO:0000256" key="10">
    <source>
        <dbReference type="ARBA" id="ARBA00023157"/>
    </source>
</evidence>
<feature type="domain" description="Ig-like" evidence="16">
    <location>
        <begin position="16"/>
        <end position="107"/>
    </location>
</feature>
<evidence type="ECO:0000256" key="2">
    <source>
        <dbReference type="ARBA" id="ARBA00022475"/>
    </source>
</evidence>
<evidence type="ECO:0000256" key="11">
    <source>
        <dbReference type="ARBA" id="ARBA00023180"/>
    </source>
</evidence>
<feature type="signal peptide" evidence="15">
    <location>
        <begin position="1"/>
        <end position="21"/>
    </location>
</feature>
<keyword evidence="12" id="KW-0449">Lipoprotein</keyword>
<dbReference type="PANTHER" id="PTHR10441:SF2">
    <property type="entry name" value="T-CELL SURFACE GLYCOPROTEIN CD8 ALPHA CHAIN"/>
    <property type="match status" value="1"/>
</dbReference>
<keyword evidence="3 14" id="KW-0812">Transmembrane</keyword>
<sequence length="227" mass="25301">MDQKLIQILLILLIHPKISSAAEDTVPEEGKSFSIHCKPSELGTIVFLFRVVDESGMEFLGSFSPTGQPKTTRPDFNMHFSSKKLNNDFVLTVKSFNKINDNGMYSCASLVKGNELKFGPVTPHRVPEKTIKAIPTPKVNEVPTTCQTSTTPRSCLCPDRKNLEGSSMSCAPIILGPLAGGCGLLLLLLIITILYCNKIRTRRCPHHHKRKMRMMAPEKQMITNRHI</sequence>
<organism evidence="17 18">
    <name type="scientific">Characodon lateralis</name>
    <dbReference type="NCBI Taxonomy" id="208331"/>
    <lineage>
        <taxon>Eukaryota</taxon>
        <taxon>Metazoa</taxon>
        <taxon>Chordata</taxon>
        <taxon>Craniata</taxon>
        <taxon>Vertebrata</taxon>
        <taxon>Euteleostomi</taxon>
        <taxon>Actinopterygii</taxon>
        <taxon>Neopterygii</taxon>
        <taxon>Teleostei</taxon>
        <taxon>Neoteleostei</taxon>
        <taxon>Acanthomorphata</taxon>
        <taxon>Ovalentaria</taxon>
        <taxon>Atherinomorphae</taxon>
        <taxon>Cyprinodontiformes</taxon>
        <taxon>Goodeidae</taxon>
        <taxon>Characodon</taxon>
    </lineage>
</organism>
<evidence type="ECO:0000256" key="6">
    <source>
        <dbReference type="ARBA" id="ARBA00022989"/>
    </source>
</evidence>
<keyword evidence="8 14" id="KW-0472">Membrane</keyword>
<evidence type="ECO:0000256" key="7">
    <source>
        <dbReference type="ARBA" id="ARBA00023130"/>
    </source>
</evidence>
<evidence type="ECO:0000256" key="3">
    <source>
        <dbReference type="ARBA" id="ARBA00022692"/>
    </source>
</evidence>
<dbReference type="Proteomes" id="UP001352852">
    <property type="component" value="Unassembled WGS sequence"/>
</dbReference>
<evidence type="ECO:0000259" key="16">
    <source>
        <dbReference type="PROSITE" id="PS50835"/>
    </source>
</evidence>
<evidence type="ECO:0000256" key="9">
    <source>
        <dbReference type="ARBA" id="ARBA00023139"/>
    </source>
</evidence>
<keyword evidence="13" id="KW-0393">Immunoglobulin domain</keyword>
<comment type="subcellular location">
    <subcellularLocation>
        <location evidence="1">Cell membrane</location>
        <topology evidence="1">Single-pass type I membrane protein</topology>
    </subcellularLocation>
</comment>
<proteinExistence type="predicted"/>
<keyword evidence="7" id="KW-1064">Adaptive immunity</keyword>
<dbReference type="InterPro" id="IPR015468">
    <property type="entry name" value="CD8_asu"/>
</dbReference>
<keyword evidence="18" id="KW-1185">Reference proteome</keyword>
<feature type="transmembrane region" description="Helical" evidence="14">
    <location>
        <begin position="174"/>
        <end position="196"/>
    </location>
</feature>
<keyword evidence="10" id="KW-1015">Disulfide bond</keyword>
<dbReference type="InterPro" id="IPR036179">
    <property type="entry name" value="Ig-like_dom_sf"/>
</dbReference>
<keyword evidence="6 14" id="KW-1133">Transmembrane helix</keyword>
<evidence type="ECO:0000256" key="12">
    <source>
        <dbReference type="ARBA" id="ARBA00023288"/>
    </source>
</evidence>
<evidence type="ECO:0000256" key="15">
    <source>
        <dbReference type="SAM" id="SignalP"/>
    </source>
</evidence>
<keyword evidence="2" id="KW-1003">Cell membrane</keyword>
<dbReference type="SUPFAM" id="SSF48726">
    <property type="entry name" value="Immunoglobulin"/>
    <property type="match status" value="1"/>
</dbReference>
<evidence type="ECO:0000313" key="18">
    <source>
        <dbReference type="Proteomes" id="UP001352852"/>
    </source>
</evidence>
<evidence type="ECO:0000256" key="8">
    <source>
        <dbReference type="ARBA" id="ARBA00023136"/>
    </source>
</evidence>
<protein>
    <recommendedName>
        <fullName evidence="16">Ig-like domain-containing protein</fullName>
    </recommendedName>
</protein>
<evidence type="ECO:0000313" key="17">
    <source>
        <dbReference type="EMBL" id="MED6290430.1"/>
    </source>
</evidence>
<evidence type="ECO:0000256" key="13">
    <source>
        <dbReference type="ARBA" id="ARBA00023319"/>
    </source>
</evidence>
<gene>
    <name evidence="17" type="ORF">CHARACLAT_012894</name>
</gene>
<keyword evidence="4 15" id="KW-0732">Signal</keyword>
<dbReference type="InterPro" id="IPR013783">
    <property type="entry name" value="Ig-like_fold"/>
</dbReference>
<reference evidence="17 18" key="1">
    <citation type="submission" date="2021-06" db="EMBL/GenBank/DDBJ databases">
        <authorList>
            <person name="Palmer J.M."/>
        </authorList>
    </citation>
    <scope>NUCLEOTIDE SEQUENCE [LARGE SCALE GENOMIC DNA]</scope>
    <source>
        <strain evidence="17 18">CL_MEX2019</strain>
        <tissue evidence="17">Muscle</tissue>
    </source>
</reference>
<feature type="chain" id="PRO_5045373040" description="Ig-like domain-containing protein" evidence="15">
    <location>
        <begin position="22"/>
        <end position="227"/>
    </location>
</feature>
<evidence type="ECO:0000256" key="1">
    <source>
        <dbReference type="ARBA" id="ARBA00004251"/>
    </source>
</evidence>
<evidence type="ECO:0000256" key="5">
    <source>
        <dbReference type="ARBA" id="ARBA00022859"/>
    </source>
</evidence>
<dbReference type="Gene3D" id="2.60.40.10">
    <property type="entry name" value="Immunoglobulins"/>
    <property type="match status" value="1"/>
</dbReference>
<dbReference type="InterPro" id="IPR007110">
    <property type="entry name" value="Ig-like_dom"/>
</dbReference>
<dbReference type="EMBL" id="JAHUTJ010066484">
    <property type="protein sequence ID" value="MED6290430.1"/>
    <property type="molecule type" value="Genomic_DNA"/>
</dbReference>
<dbReference type="PANTHER" id="PTHR10441">
    <property type="entry name" value="CD8 ALPHA CHAIN"/>
    <property type="match status" value="1"/>
</dbReference>
<dbReference type="PROSITE" id="PS50835">
    <property type="entry name" value="IG_LIKE"/>
    <property type="match status" value="1"/>
</dbReference>
<keyword evidence="11" id="KW-0325">Glycoprotein</keyword>
<comment type="caution">
    <text evidence="17">The sequence shown here is derived from an EMBL/GenBank/DDBJ whole genome shotgun (WGS) entry which is preliminary data.</text>
</comment>
<keyword evidence="9" id="KW-0564">Palmitate</keyword>
<evidence type="ECO:0000256" key="4">
    <source>
        <dbReference type="ARBA" id="ARBA00022729"/>
    </source>
</evidence>
<evidence type="ECO:0000256" key="14">
    <source>
        <dbReference type="SAM" id="Phobius"/>
    </source>
</evidence>
<keyword evidence="5" id="KW-0391">Immunity</keyword>